<evidence type="ECO:0000313" key="2">
    <source>
        <dbReference type="Proteomes" id="UP000299102"/>
    </source>
</evidence>
<protein>
    <recommendedName>
        <fullName evidence="3">PiggyBac transposable element-derived protein domain-containing protein</fullName>
    </recommendedName>
</protein>
<dbReference type="AlphaFoldDB" id="A0A4C1UN51"/>
<dbReference type="PANTHER" id="PTHR46599">
    <property type="entry name" value="PIGGYBAC TRANSPOSABLE ELEMENT-DERIVED PROTEIN 4"/>
    <property type="match status" value="1"/>
</dbReference>
<dbReference type="STRING" id="151549.A0A4C1UN51"/>
<keyword evidence="2" id="KW-1185">Reference proteome</keyword>
<gene>
    <name evidence="1" type="ORF">EVAR_17117_1</name>
</gene>
<comment type="caution">
    <text evidence="1">The sequence shown here is derived from an EMBL/GenBank/DDBJ whole genome shotgun (WGS) entry which is preliminary data.</text>
</comment>
<dbReference type="EMBL" id="BGZK01000193">
    <property type="protein sequence ID" value="GBP27416.1"/>
    <property type="molecule type" value="Genomic_DNA"/>
</dbReference>
<name>A0A4C1UN51_EUMVA</name>
<dbReference type="OrthoDB" id="10057959at2759"/>
<dbReference type="PANTHER" id="PTHR46599:SF6">
    <property type="entry name" value="DUAL SPECIFICITY PHOSPHATASE 26"/>
    <property type="match status" value="1"/>
</dbReference>
<dbReference type="Proteomes" id="UP000299102">
    <property type="component" value="Unassembled WGS sequence"/>
</dbReference>
<reference evidence="1 2" key="1">
    <citation type="journal article" date="2019" name="Commun. Biol.">
        <title>The bagworm genome reveals a unique fibroin gene that provides high tensile strength.</title>
        <authorList>
            <person name="Kono N."/>
            <person name="Nakamura H."/>
            <person name="Ohtoshi R."/>
            <person name="Tomita M."/>
            <person name="Numata K."/>
            <person name="Arakawa K."/>
        </authorList>
    </citation>
    <scope>NUCLEOTIDE SEQUENCE [LARGE SCALE GENOMIC DNA]</scope>
</reference>
<evidence type="ECO:0008006" key="3">
    <source>
        <dbReference type="Google" id="ProtNLM"/>
    </source>
</evidence>
<accession>A0A4C1UN51</accession>
<evidence type="ECO:0000313" key="1">
    <source>
        <dbReference type="EMBL" id="GBP27416.1"/>
    </source>
</evidence>
<proteinExistence type="predicted"/>
<sequence>MDNWFTSIPLTEDLQKDHNVITVDTVRKNKPEIPNEFKQKGTSKKRLPEITGFYNKTKSGVDLVDKLIGSYSVACICNRCPLRLFLTVLDVGAVNGHRILDSWTPERTMERKVFLKSLAFDLFPPQLQPCLAQNFTTTYRIFNPKICIAVAKDFTRR</sequence>
<organism evidence="1 2">
    <name type="scientific">Eumeta variegata</name>
    <name type="common">Bagworm moth</name>
    <name type="synonym">Eumeta japonica</name>
    <dbReference type="NCBI Taxonomy" id="151549"/>
    <lineage>
        <taxon>Eukaryota</taxon>
        <taxon>Metazoa</taxon>
        <taxon>Ecdysozoa</taxon>
        <taxon>Arthropoda</taxon>
        <taxon>Hexapoda</taxon>
        <taxon>Insecta</taxon>
        <taxon>Pterygota</taxon>
        <taxon>Neoptera</taxon>
        <taxon>Endopterygota</taxon>
        <taxon>Lepidoptera</taxon>
        <taxon>Glossata</taxon>
        <taxon>Ditrysia</taxon>
        <taxon>Tineoidea</taxon>
        <taxon>Psychidae</taxon>
        <taxon>Oiketicinae</taxon>
        <taxon>Eumeta</taxon>
    </lineage>
</organism>